<comment type="caution">
    <text evidence="1">The sequence shown here is derived from an EMBL/GenBank/DDBJ whole genome shotgun (WGS) entry which is preliminary data.</text>
</comment>
<reference evidence="1 2" key="1">
    <citation type="journal article" date="2023" name="Plants (Basel)">
        <title>Bridging the Gap: Combining Genomics and Transcriptomics Approaches to Understand Stylosanthes scabra, an Orphan Legume from the Brazilian Caatinga.</title>
        <authorList>
            <person name="Ferreira-Neto J.R.C."/>
            <person name="da Silva M.D."/>
            <person name="Binneck E."/>
            <person name="de Melo N.F."/>
            <person name="da Silva R.H."/>
            <person name="de Melo A.L.T.M."/>
            <person name="Pandolfi V."/>
            <person name="Bustamante F.O."/>
            <person name="Brasileiro-Vidal A.C."/>
            <person name="Benko-Iseppon A.M."/>
        </authorList>
    </citation>
    <scope>NUCLEOTIDE SEQUENCE [LARGE SCALE GENOMIC DNA]</scope>
    <source>
        <tissue evidence="1">Leaves</tissue>
    </source>
</reference>
<feature type="non-terminal residue" evidence="1">
    <location>
        <position position="91"/>
    </location>
</feature>
<sequence length="91" mass="9998">MGTVGKARSGVGRFWNQRWRQRWGGVSSPTVAVAVGRGNEWDEVAVSRCWPISGWRFGVLGGGGCFWGRELGFAEGERGARMREGVLLMLV</sequence>
<protein>
    <submittedName>
        <fullName evidence="1">Uncharacterized protein</fullName>
    </submittedName>
</protein>
<keyword evidence="2" id="KW-1185">Reference proteome</keyword>
<proteinExistence type="predicted"/>
<evidence type="ECO:0000313" key="2">
    <source>
        <dbReference type="Proteomes" id="UP001341840"/>
    </source>
</evidence>
<dbReference type="Proteomes" id="UP001341840">
    <property type="component" value="Unassembled WGS sequence"/>
</dbReference>
<organism evidence="1 2">
    <name type="scientific">Stylosanthes scabra</name>
    <dbReference type="NCBI Taxonomy" id="79078"/>
    <lineage>
        <taxon>Eukaryota</taxon>
        <taxon>Viridiplantae</taxon>
        <taxon>Streptophyta</taxon>
        <taxon>Embryophyta</taxon>
        <taxon>Tracheophyta</taxon>
        <taxon>Spermatophyta</taxon>
        <taxon>Magnoliopsida</taxon>
        <taxon>eudicotyledons</taxon>
        <taxon>Gunneridae</taxon>
        <taxon>Pentapetalae</taxon>
        <taxon>rosids</taxon>
        <taxon>fabids</taxon>
        <taxon>Fabales</taxon>
        <taxon>Fabaceae</taxon>
        <taxon>Papilionoideae</taxon>
        <taxon>50 kb inversion clade</taxon>
        <taxon>dalbergioids sensu lato</taxon>
        <taxon>Dalbergieae</taxon>
        <taxon>Pterocarpus clade</taxon>
        <taxon>Stylosanthes</taxon>
    </lineage>
</organism>
<gene>
    <name evidence="1" type="ORF">PIB30_013315</name>
</gene>
<evidence type="ECO:0000313" key="1">
    <source>
        <dbReference type="EMBL" id="MED6144201.1"/>
    </source>
</evidence>
<accession>A0ABU6T639</accession>
<name>A0ABU6T639_9FABA</name>
<dbReference type="EMBL" id="JASCZI010090655">
    <property type="protein sequence ID" value="MED6144201.1"/>
    <property type="molecule type" value="Genomic_DNA"/>
</dbReference>